<dbReference type="Gene3D" id="1.10.10.10">
    <property type="entry name" value="Winged helix-like DNA-binding domain superfamily/Winged helix DNA-binding domain"/>
    <property type="match status" value="1"/>
</dbReference>
<sequence>MLQKILQGFGLNETEIQTYNLLLEKGPQTAGNLAKTLGHPRSSVYGFLNVLVQKGLIIESQHKKIKLFAPEPPEKINLLFTRKLEQLENAQKEFRQILPSLKDKKGVLGLSPKFLVFQGREQMQQILKDMLLYYDLHTEAFWPISDMLEVLTPDFFRYLNKIRIRNNLYTRAIWPKNKVVELKQHPYLGTGKDFKREIRIAPVGVEASMGYWIYGSRVAFISSNNEGFGMIVESSELCSMLRAQFEILWKISAPLKSNPEEAKVFIQELKKYS</sequence>
<feature type="domain" description="Transcription regulator TrmB N-terminal" evidence="1">
    <location>
        <begin position="6"/>
        <end position="74"/>
    </location>
</feature>
<comment type="caution">
    <text evidence="2">The sequence shown here is derived from an EMBL/GenBank/DDBJ whole genome shotgun (WGS) entry which is preliminary data.</text>
</comment>
<dbReference type="PANTHER" id="PTHR34293">
    <property type="entry name" value="HTH-TYPE TRANSCRIPTIONAL REGULATOR TRMBL2"/>
    <property type="match status" value="1"/>
</dbReference>
<gene>
    <name evidence="2" type="ORF">A2846_04785</name>
</gene>
<dbReference type="AlphaFoldDB" id="A0A1F5P1N2"/>
<dbReference type="Pfam" id="PF01978">
    <property type="entry name" value="TrmB"/>
    <property type="match status" value="1"/>
</dbReference>
<evidence type="ECO:0000259" key="1">
    <source>
        <dbReference type="Pfam" id="PF01978"/>
    </source>
</evidence>
<name>A0A1F5P1N2_9BACT</name>
<organism evidence="2 3">
    <name type="scientific">Candidatus Doudnabacteria bacterium RIFCSPHIGHO2_01_FULL_49_9</name>
    <dbReference type="NCBI Taxonomy" id="1817827"/>
    <lineage>
        <taxon>Bacteria</taxon>
        <taxon>Candidatus Doudnaibacteriota</taxon>
    </lineage>
</organism>
<evidence type="ECO:0000313" key="2">
    <source>
        <dbReference type="EMBL" id="OGE83774.1"/>
    </source>
</evidence>
<dbReference type="InterPro" id="IPR036390">
    <property type="entry name" value="WH_DNA-bd_sf"/>
</dbReference>
<dbReference type="InterPro" id="IPR051797">
    <property type="entry name" value="TrmB-like"/>
</dbReference>
<dbReference type="EMBL" id="MFEN01000037">
    <property type="protein sequence ID" value="OGE83774.1"/>
    <property type="molecule type" value="Genomic_DNA"/>
</dbReference>
<dbReference type="InterPro" id="IPR036388">
    <property type="entry name" value="WH-like_DNA-bd_sf"/>
</dbReference>
<reference evidence="2 3" key="1">
    <citation type="journal article" date="2016" name="Nat. Commun.">
        <title>Thousands of microbial genomes shed light on interconnected biogeochemical processes in an aquifer system.</title>
        <authorList>
            <person name="Anantharaman K."/>
            <person name="Brown C.T."/>
            <person name="Hug L.A."/>
            <person name="Sharon I."/>
            <person name="Castelle C.J."/>
            <person name="Probst A.J."/>
            <person name="Thomas B.C."/>
            <person name="Singh A."/>
            <person name="Wilkins M.J."/>
            <person name="Karaoz U."/>
            <person name="Brodie E.L."/>
            <person name="Williams K.H."/>
            <person name="Hubbard S.S."/>
            <person name="Banfield J.F."/>
        </authorList>
    </citation>
    <scope>NUCLEOTIDE SEQUENCE [LARGE SCALE GENOMIC DNA]</scope>
</reference>
<protein>
    <recommendedName>
        <fullName evidence="1">Transcription regulator TrmB N-terminal domain-containing protein</fullName>
    </recommendedName>
</protein>
<dbReference type="InterPro" id="IPR002831">
    <property type="entry name" value="Tscrpt_reg_TrmB_N"/>
</dbReference>
<dbReference type="PANTHER" id="PTHR34293:SF1">
    <property type="entry name" value="HTH-TYPE TRANSCRIPTIONAL REGULATOR TRMBL2"/>
    <property type="match status" value="1"/>
</dbReference>
<dbReference type="Proteomes" id="UP000176339">
    <property type="component" value="Unassembled WGS sequence"/>
</dbReference>
<accession>A0A1F5P1N2</accession>
<dbReference type="SUPFAM" id="SSF46785">
    <property type="entry name" value="Winged helix' DNA-binding domain"/>
    <property type="match status" value="1"/>
</dbReference>
<evidence type="ECO:0000313" key="3">
    <source>
        <dbReference type="Proteomes" id="UP000176339"/>
    </source>
</evidence>
<proteinExistence type="predicted"/>